<keyword evidence="5" id="KW-0479">Metal-binding</keyword>
<organism evidence="11 12">
    <name type="scientific">Fulvivirga lutea</name>
    <dbReference type="NCBI Taxonomy" id="2810512"/>
    <lineage>
        <taxon>Bacteria</taxon>
        <taxon>Pseudomonadati</taxon>
        <taxon>Bacteroidota</taxon>
        <taxon>Cytophagia</taxon>
        <taxon>Cytophagales</taxon>
        <taxon>Fulvivirgaceae</taxon>
        <taxon>Fulvivirga</taxon>
    </lineage>
</organism>
<evidence type="ECO:0000256" key="1">
    <source>
        <dbReference type="ARBA" id="ARBA00001946"/>
    </source>
</evidence>
<evidence type="ECO:0000256" key="7">
    <source>
        <dbReference type="ARBA" id="ARBA00022840"/>
    </source>
</evidence>
<evidence type="ECO:0000256" key="3">
    <source>
        <dbReference type="ARBA" id="ARBA00022679"/>
    </source>
</evidence>
<dbReference type="GO" id="GO:0046872">
    <property type="term" value="F:metal ion binding"/>
    <property type="evidence" value="ECO:0007669"/>
    <property type="project" value="UniProtKB-KW"/>
</dbReference>
<dbReference type="PANTHER" id="PTHR33571">
    <property type="entry name" value="SSL8005 PROTEIN"/>
    <property type="match status" value="1"/>
</dbReference>
<dbReference type="GO" id="GO:0016779">
    <property type="term" value="F:nucleotidyltransferase activity"/>
    <property type="evidence" value="ECO:0007669"/>
    <property type="project" value="UniProtKB-KW"/>
</dbReference>
<dbReference type="SUPFAM" id="SSF81301">
    <property type="entry name" value="Nucleotidyltransferase"/>
    <property type="match status" value="1"/>
</dbReference>
<comment type="cofactor">
    <cofactor evidence="1">
        <name>Mg(2+)</name>
        <dbReference type="ChEBI" id="CHEBI:18420"/>
    </cofactor>
</comment>
<gene>
    <name evidence="11" type="ORF">JR347_08185</name>
</gene>
<dbReference type="RefSeq" id="WP_205723562.1">
    <property type="nucleotide sequence ID" value="NZ_CP070608.1"/>
</dbReference>
<keyword evidence="12" id="KW-1185">Reference proteome</keyword>
<dbReference type="Proteomes" id="UP000662783">
    <property type="component" value="Chromosome"/>
</dbReference>
<dbReference type="Pfam" id="PF01909">
    <property type="entry name" value="NTP_transf_2"/>
    <property type="match status" value="1"/>
</dbReference>
<reference evidence="11" key="1">
    <citation type="submission" date="2021-02" db="EMBL/GenBank/DDBJ databases">
        <title>Fulvivirga sp. S481 isolated from sea water.</title>
        <authorList>
            <person name="Bae S.S."/>
            <person name="Baek K."/>
        </authorList>
    </citation>
    <scope>NUCLEOTIDE SEQUENCE</scope>
    <source>
        <strain evidence="11">S481</strain>
    </source>
</reference>
<keyword evidence="4" id="KW-0548">Nucleotidyltransferase</keyword>
<dbReference type="EMBL" id="CP070608">
    <property type="protein sequence ID" value="QSE99051.1"/>
    <property type="molecule type" value="Genomic_DNA"/>
</dbReference>
<feature type="domain" description="Polymerase nucleotidyl transferase" evidence="10">
    <location>
        <begin position="20"/>
        <end position="95"/>
    </location>
</feature>
<dbReference type="InterPro" id="IPR043519">
    <property type="entry name" value="NT_sf"/>
</dbReference>
<protein>
    <submittedName>
        <fullName evidence="11">Nucleotidyltransferase family protein</fullName>
    </submittedName>
</protein>
<dbReference type="AlphaFoldDB" id="A0A975A247"/>
<keyword evidence="2" id="KW-1277">Toxin-antitoxin system</keyword>
<evidence type="ECO:0000256" key="6">
    <source>
        <dbReference type="ARBA" id="ARBA00022741"/>
    </source>
</evidence>
<accession>A0A975A247</accession>
<evidence type="ECO:0000256" key="8">
    <source>
        <dbReference type="ARBA" id="ARBA00022842"/>
    </source>
</evidence>
<keyword evidence="3" id="KW-0808">Transferase</keyword>
<proteinExistence type="inferred from homology"/>
<keyword evidence="8" id="KW-0460">Magnesium</keyword>
<dbReference type="GO" id="GO:0005524">
    <property type="term" value="F:ATP binding"/>
    <property type="evidence" value="ECO:0007669"/>
    <property type="project" value="UniProtKB-KW"/>
</dbReference>
<name>A0A975A247_9BACT</name>
<keyword evidence="7" id="KW-0067">ATP-binding</keyword>
<evidence type="ECO:0000313" key="11">
    <source>
        <dbReference type="EMBL" id="QSE99051.1"/>
    </source>
</evidence>
<evidence type="ECO:0000313" key="12">
    <source>
        <dbReference type="Proteomes" id="UP000662783"/>
    </source>
</evidence>
<dbReference type="KEGG" id="fuv:JR347_08185"/>
<dbReference type="InterPro" id="IPR002934">
    <property type="entry name" value="Polymerase_NTP_transf_dom"/>
</dbReference>
<dbReference type="PANTHER" id="PTHR33571:SF14">
    <property type="entry name" value="PROTEIN ADENYLYLTRANSFERASE MJ0435-RELATED"/>
    <property type="match status" value="1"/>
</dbReference>
<dbReference type="Gene3D" id="3.30.460.10">
    <property type="entry name" value="Beta Polymerase, domain 2"/>
    <property type="match status" value="1"/>
</dbReference>
<dbReference type="CDD" id="cd05403">
    <property type="entry name" value="NT_KNTase_like"/>
    <property type="match status" value="1"/>
</dbReference>
<dbReference type="InterPro" id="IPR052038">
    <property type="entry name" value="Type-VII_TA_antitoxin"/>
</dbReference>
<evidence type="ECO:0000256" key="9">
    <source>
        <dbReference type="ARBA" id="ARBA00038276"/>
    </source>
</evidence>
<evidence type="ECO:0000256" key="2">
    <source>
        <dbReference type="ARBA" id="ARBA00022649"/>
    </source>
</evidence>
<evidence type="ECO:0000259" key="10">
    <source>
        <dbReference type="Pfam" id="PF01909"/>
    </source>
</evidence>
<evidence type="ECO:0000256" key="5">
    <source>
        <dbReference type="ARBA" id="ARBA00022723"/>
    </source>
</evidence>
<keyword evidence="6" id="KW-0547">Nucleotide-binding</keyword>
<comment type="similarity">
    <text evidence="9">Belongs to the MntA antitoxin family.</text>
</comment>
<evidence type="ECO:0000256" key="4">
    <source>
        <dbReference type="ARBA" id="ARBA00022695"/>
    </source>
</evidence>
<sequence length="96" mass="10690">MRSTAEILNQLKDLKVGLMKTYPIASMALFGSFARSEQTPESDIDILVELNGQVGSKFIDLAEELELSLGKKVDLVSKKGIKPHYFKSIQSDLIYV</sequence>